<dbReference type="OrthoDB" id="9810880at2"/>
<keyword evidence="5 8" id="KW-0418">Kinase</keyword>
<dbReference type="GO" id="GO:0008972">
    <property type="term" value="F:phosphomethylpyrimidine kinase activity"/>
    <property type="evidence" value="ECO:0007669"/>
    <property type="project" value="InterPro"/>
</dbReference>
<evidence type="ECO:0000313" key="10">
    <source>
        <dbReference type="Proteomes" id="UP000245059"/>
    </source>
</evidence>
<dbReference type="GO" id="GO:0008902">
    <property type="term" value="F:hydroxymethylpyrimidine kinase activity"/>
    <property type="evidence" value="ECO:0007669"/>
    <property type="project" value="UniProtKB-EC"/>
</dbReference>
<dbReference type="CDD" id="cd01169">
    <property type="entry name" value="HMPP_kinase"/>
    <property type="match status" value="1"/>
</dbReference>
<comment type="caution">
    <text evidence="8">The sequence shown here is derived from an EMBL/GenBank/DDBJ whole genome shotgun (WGS) entry which is preliminary data.</text>
</comment>
<reference evidence="10 11" key="2">
    <citation type="submission" date="2018-05" db="EMBL/GenBank/DDBJ databases">
        <title>Ignatzschineria dubaiensis sp. nov., isolated from necrotic foot tissues of dromedaries (Camelus dromedarius) and associated maggots in Dubai, United Arab Emirates.</title>
        <authorList>
            <person name="Tsang C.C."/>
            <person name="Tang J.Y.M."/>
            <person name="Fong J.Y.H."/>
            <person name="Kinne J."/>
            <person name="Lee H.H."/>
            <person name="Joseph M."/>
            <person name="Jose S."/>
            <person name="Schuster R.K."/>
            <person name="Tang Y."/>
            <person name="Sivakumar S."/>
            <person name="Chen J.H.K."/>
            <person name="Teng J.L.L."/>
            <person name="Lau S.K.P."/>
            <person name="Wernery U."/>
            <person name="Woo P.C.Y."/>
        </authorList>
    </citation>
    <scope>NUCLEOTIDE SEQUENCE [LARGE SCALE GENOMIC DNA]</scope>
    <source>
        <strain evidence="10">UAE-HKU57</strain>
        <strain evidence="11">UAE-HKU58</strain>
    </source>
</reference>
<evidence type="ECO:0000313" key="11">
    <source>
        <dbReference type="Proteomes" id="UP000245217"/>
    </source>
</evidence>
<organism evidence="8 10">
    <name type="scientific">Ignatzschineria cameli</name>
    <dbReference type="NCBI Taxonomy" id="2182793"/>
    <lineage>
        <taxon>Bacteria</taxon>
        <taxon>Pseudomonadati</taxon>
        <taxon>Pseudomonadota</taxon>
        <taxon>Gammaproteobacteria</taxon>
        <taxon>Cardiobacteriales</taxon>
        <taxon>Ignatzschineriaceae</taxon>
        <taxon>Ignatzschineria</taxon>
    </lineage>
</organism>
<evidence type="ECO:0000256" key="4">
    <source>
        <dbReference type="ARBA" id="ARBA00022741"/>
    </source>
</evidence>
<dbReference type="GO" id="GO:0009228">
    <property type="term" value="P:thiamine biosynthetic process"/>
    <property type="evidence" value="ECO:0007669"/>
    <property type="project" value="InterPro"/>
</dbReference>
<dbReference type="EMBL" id="QEWV01000002">
    <property type="protein sequence ID" value="PWD93677.1"/>
    <property type="molecule type" value="Genomic_DNA"/>
</dbReference>
<evidence type="ECO:0000259" key="7">
    <source>
        <dbReference type="Pfam" id="PF08543"/>
    </source>
</evidence>
<feature type="domain" description="Pyridoxamine kinase/Phosphomethylpyrimidine kinase" evidence="7">
    <location>
        <begin position="11"/>
        <end position="257"/>
    </location>
</feature>
<dbReference type="EC" id="2.7.1.49" evidence="2"/>
<dbReference type="RefSeq" id="WP_109201004.1">
    <property type="nucleotide sequence ID" value="NZ_QEWS01000002.1"/>
</dbReference>
<accession>A0A2U2ATB6</accession>
<dbReference type="GO" id="GO:0009229">
    <property type="term" value="P:thiamine diphosphate biosynthetic process"/>
    <property type="evidence" value="ECO:0007669"/>
    <property type="project" value="UniProtKB-UniPathway"/>
</dbReference>
<dbReference type="EMBL" id="QEWW01000001">
    <property type="protein sequence ID" value="PWD87983.1"/>
    <property type="molecule type" value="Genomic_DNA"/>
</dbReference>
<dbReference type="Proteomes" id="UP000245217">
    <property type="component" value="Unassembled WGS sequence"/>
</dbReference>
<evidence type="ECO:0000256" key="1">
    <source>
        <dbReference type="ARBA" id="ARBA00004948"/>
    </source>
</evidence>
<keyword evidence="6" id="KW-0067">ATP-binding</keyword>
<dbReference type="FunFam" id="3.40.1190.20:FF:000003">
    <property type="entry name" value="Phosphomethylpyrimidine kinase ThiD"/>
    <property type="match status" value="1"/>
</dbReference>
<name>A0A2U2ATB6_9GAMM</name>
<evidence type="ECO:0000256" key="3">
    <source>
        <dbReference type="ARBA" id="ARBA00022679"/>
    </source>
</evidence>
<proteinExistence type="predicted"/>
<keyword evidence="3" id="KW-0808">Transferase</keyword>
<dbReference type="Gene3D" id="3.40.1190.20">
    <property type="match status" value="1"/>
</dbReference>
<gene>
    <name evidence="8" type="primary">thiD</name>
    <name evidence="8" type="ORF">DC077_01510</name>
    <name evidence="9" type="ORF">DC078_02265</name>
</gene>
<dbReference type="Proteomes" id="UP000245059">
    <property type="component" value="Unassembled WGS sequence"/>
</dbReference>
<dbReference type="AlphaFoldDB" id="A0A2U2ATB6"/>
<dbReference type="UniPathway" id="UPA00060">
    <property type="reaction ID" value="UER00138"/>
</dbReference>
<evidence type="ECO:0000313" key="8">
    <source>
        <dbReference type="EMBL" id="PWD87983.1"/>
    </source>
</evidence>
<reference evidence="8" key="1">
    <citation type="journal article" date="2018" name="Genome Announc.">
        <title>Ignatzschineria cameli sp. nov., isolated from necrotic foot tissue of dromedaries (Camelus dromedarius) and associated maggots (Wohlfahrtia species) in Dubai.</title>
        <authorList>
            <person name="Tsang C.C."/>
            <person name="Tang J.Y."/>
            <person name="Fong J.Y."/>
            <person name="Kinne J."/>
            <person name="Lee H.H."/>
            <person name="Joseph M."/>
            <person name="Jose S."/>
            <person name="Schuster R.K."/>
            <person name="Tang Y."/>
            <person name="Sivakumar S."/>
            <person name="Chen J.H."/>
            <person name="Teng J.L."/>
            <person name="Lau S.K."/>
            <person name="Wernery U."/>
            <person name="Woo P.C."/>
        </authorList>
    </citation>
    <scope>NUCLEOTIDE SEQUENCE</scope>
    <source>
        <strain evidence="8">UAE-HKU57</strain>
        <strain evidence="9">UAE-HKU58</strain>
    </source>
</reference>
<dbReference type="PANTHER" id="PTHR20858">
    <property type="entry name" value="PHOSPHOMETHYLPYRIMIDINE KINASE"/>
    <property type="match status" value="1"/>
</dbReference>
<evidence type="ECO:0000256" key="6">
    <source>
        <dbReference type="ARBA" id="ARBA00022840"/>
    </source>
</evidence>
<dbReference type="NCBIfam" id="TIGR00097">
    <property type="entry name" value="HMP-P_kinase"/>
    <property type="match status" value="1"/>
</dbReference>
<evidence type="ECO:0000313" key="9">
    <source>
        <dbReference type="EMBL" id="PWD93677.1"/>
    </source>
</evidence>
<dbReference type="GO" id="GO:0005524">
    <property type="term" value="F:ATP binding"/>
    <property type="evidence" value="ECO:0007669"/>
    <property type="project" value="UniProtKB-KW"/>
</dbReference>
<comment type="pathway">
    <text evidence="1">Cofactor biosynthesis; thiamine diphosphate biosynthesis.</text>
</comment>
<dbReference type="InterPro" id="IPR029056">
    <property type="entry name" value="Ribokinase-like"/>
</dbReference>
<keyword evidence="4" id="KW-0547">Nucleotide-binding</keyword>
<dbReference type="GO" id="GO:0005829">
    <property type="term" value="C:cytosol"/>
    <property type="evidence" value="ECO:0007669"/>
    <property type="project" value="TreeGrafter"/>
</dbReference>
<dbReference type="InterPro" id="IPR004399">
    <property type="entry name" value="HMP/HMP-P_kinase_dom"/>
</dbReference>
<sequence>MNKILTIAGSDPSGGAGIQADLKTFSALECYGMAIISALTAQSTQGVTGVLPVPTEFIEKQYHTLMDDIDVDAVKMGALVNSEIITTVAKLLRERPIPFVVLDTVMIAKGGHPLLVEEAVAAIRDQLLPVADIITPNLPEAATLLGVKEAKNLEEMAEQGRALLSLGPKAVLMKGGHLESEESPDLLVMANEELLFSGARVTTKNTHGTGCTLSAAIAALYPAHGVKNGVRLAKDYIEGAIRHADRLNIGKGIGPTHHFYRWWGC</sequence>
<dbReference type="PANTHER" id="PTHR20858:SF17">
    <property type="entry name" value="HYDROXYMETHYLPYRIMIDINE_PHOSPHOMETHYLPYRIMIDINE KINASE THI20-RELATED"/>
    <property type="match status" value="1"/>
</dbReference>
<protein>
    <recommendedName>
        <fullName evidence="2">hydroxymethylpyrimidine kinase</fullName>
        <ecNumber evidence="2">2.7.1.49</ecNumber>
    </recommendedName>
</protein>
<evidence type="ECO:0000256" key="2">
    <source>
        <dbReference type="ARBA" id="ARBA00012135"/>
    </source>
</evidence>
<evidence type="ECO:0000256" key="5">
    <source>
        <dbReference type="ARBA" id="ARBA00022777"/>
    </source>
</evidence>
<dbReference type="InterPro" id="IPR013749">
    <property type="entry name" value="PM/HMP-P_kinase-1"/>
</dbReference>
<keyword evidence="11" id="KW-1185">Reference proteome</keyword>
<dbReference type="SUPFAM" id="SSF53613">
    <property type="entry name" value="Ribokinase-like"/>
    <property type="match status" value="1"/>
</dbReference>
<dbReference type="Pfam" id="PF08543">
    <property type="entry name" value="Phos_pyr_kin"/>
    <property type="match status" value="1"/>
</dbReference>